<keyword evidence="1" id="KW-0862">Zinc</keyword>
<dbReference type="AlphaFoldDB" id="A0AAQ4EBG8"/>
<reference evidence="3 4" key="1">
    <citation type="journal article" date="2023" name="Arcadia Sci">
        <title>De novo assembly of a long-read Amblyomma americanum tick genome.</title>
        <authorList>
            <person name="Chou S."/>
            <person name="Poskanzer K.E."/>
            <person name="Rollins M."/>
            <person name="Thuy-Boun P.S."/>
        </authorList>
    </citation>
    <scope>NUCLEOTIDE SEQUENCE [LARGE SCALE GENOMIC DNA]</scope>
    <source>
        <strain evidence="3">F_SG_1</strain>
        <tissue evidence="3">Salivary glands</tissue>
    </source>
</reference>
<organism evidence="3 4">
    <name type="scientific">Amblyomma americanum</name>
    <name type="common">Lone star tick</name>
    <dbReference type="NCBI Taxonomy" id="6943"/>
    <lineage>
        <taxon>Eukaryota</taxon>
        <taxon>Metazoa</taxon>
        <taxon>Ecdysozoa</taxon>
        <taxon>Arthropoda</taxon>
        <taxon>Chelicerata</taxon>
        <taxon>Arachnida</taxon>
        <taxon>Acari</taxon>
        <taxon>Parasitiformes</taxon>
        <taxon>Ixodida</taxon>
        <taxon>Ixodoidea</taxon>
        <taxon>Ixodidae</taxon>
        <taxon>Amblyomminae</taxon>
        <taxon>Amblyomma</taxon>
    </lineage>
</organism>
<accession>A0AAQ4EBG8</accession>
<gene>
    <name evidence="3" type="ORF">V5799_024650</name>
</gene>
<name>A0AAQ4EBG8_AMBAM</name>
<dbReference type="GO" id="GO:0003676">
    <property type="term" value="F:nucleic acid binding"/>
    <property type="evidence" value="ECO:0007669"/>
    <property type="project" value="InterPro"/>
</dbReference>
<dbReference type="PROSITE" id="PS50158">
    <property type="entry name" value="ZF_CCHC"/>
    <property type="match status" value="1"/>
</dbReference>
<evidence type="ECO:0000256" key="1">
    <source>
        <dbReference type="PROSITE-ProRule" id="PRU00047"/>
    </source>
</evidence>
<dbReference type="Proteomes" id="UP001321473">
    <property type="component" value="Unassembled WGS sequence"/>
</dbReference>
<dbReference type="Pfam" id="PF00098">
    <property type="entry name" value="zf-CCHC"/>
    <property type="match status" value="1"/>
</dbReference>
<dbReference type="Gene3D" id="4.10.60.10">
    <property type="entry name" value="Zinc finger, CCHC-type"/>
    <property type="match status" value="1"/>
</dbReference>
<sequence length="200" mass="23015">MGLPDTYEQLLLNLEQDEQTLTTNAVKTRLLIEEKRKLRRDEDRLIDEESQTTALITKARLRTESKQPNEKVHRQLTVKKDEKARQWTSGMQKKNVRCFACDKIGHIAKDCDQFQDEGDDQKKRNSSRAKIATQMTLCAKNLITASPHVWHLDSGVRDLRISHKAKVTGFKPCEAGVETAKNPCVSWGKEEFRFNYLKSA</sequence>
<evidence type="ECO:0000313" key="4">
    <source>
        <dbReference type="Proteomes" id="UP001321473"/>
    </source>
</evidence>
<feature type="domain" description="CCHC-type" evidence="2">
    <location>
        <begin position="97"/>
        <end position="113"/>
    </location>
</feature>
<evidence type="ECO:0000313" key="3">
    <source>
        <dbReference type="EMBL" id="KAK8772105.1"/>
    </source>
</evidence>
<keyword evidence="1" id="KW-0863">Zinc-finger</keyword>
<comment type="caution">
    <text evidence="3">The sequence shown here is derived from an EMBL/GenBank/DDBJ whole genome shotgun (WGS) entry which is preliminary data.</text>
</comment>
<dbReference type="InterPro" id="IPR001878">
    <property type="entry name" value="Znf_CCHC"/>
</dbReference>
<dbReference type="SMART" id="SM00343">
    <property type="entry name" value="ZnF_C2HC"/>
    <property type="match status" value="1"/>
</dbReference>
<dbReference type="GO" id="GO:0008270">
    <property type="term" value="F:zinc ion binding"/>
    <property type="evidence" value="ECO:0007669"/>
    <property type="project" value="UniProtKB-KW"/>
</dbReference>
<feature type="non-terminal residue" evidence="3">
    <location>
        <position position="200"/>
    </location>
</feature>
<dbReference type="SUPFAM" id="SSF57756">
    <property type="entry name" value="Retrovirus zinc finger-like domains"/>
    <property type="match status" value="1"/>
</dbReference>
<dbReference type="InterPro" id="IPR036875">
    <property type="entry name" value="Znf_CCHC_sf"/>
</dbReference>
<evidence type="ECO:0000259" key="2">
    <source>
        <dbReference type="PROSITE" id="PS50158"/>
    </source>
</evidence>
<dbReference type="EMBL" id="JARKHS020018813">
    <property type="protein sequence ID" value="KAK8772105.1"/>
    <property type="molecule type" value="Genomic_DNA"/>
</dbReference>
<protein>
    <recommendedName>
        <fullName evidence="2">CCHC-type domain-containing protein</fullName>
    </recommendedName>
</protein>
<keyword evidence="1" id="KW-0479">Metal-binding</keyword>
<proteinExistence type="predicted"/>
<keyword evidence="4" id="KW-1185">Reference proteome</keyword>